<protein>
    <submittedName>
        <fullName evidence="2">Rho termination factor</fullName>
    </submittedName>
</protein>
<name>A0A481YSE6_9VIRU</name>
<organism evidence="2">
    <name type="scientific">Marseillevirus LCMAC101</name>
    <dbReference type="NCBI Taxonomy" id="2506602"/>
    <lineage>
        <taxon>Viruses</taxon>
        <taxon>Varidnaviria</taxon>
        <taxon>Bamfordvirae</taxon>
        <taxon>Nucleocytoviricota</taxon>
        <taxon>Megaviricetes</taxon>
        <taxon>Pimascovirales</taxon>
        <taxon>Pimascovirales incertae sedis</taxon>
        <taxon>Marseilleviridae</taxon>
    </lineage>
</organism>
<gene>
    <name evidence="2" type="ORF">LCMAC101_04850</name>
</gene>
<reference evidence="2" key="1">
    <citation type="journal article" date="2019" name="MBio">
        <title>Virus Genomes from Deep Sea Sediments Expand the Ocean Megavirome and Support Independent Origins of Viral Gigantism.</title>
        <authorList>
            <person name="Backstrom D."/>
            <person name="Yutin N."/>
            <person name="Jorgensen S.L."/>
            <person name="Dharamshi J."/>
            <person name="Homa F."/>
            <person name="Zaremba-Niedwiedzka K."/>
            <person name="Spang A."/>
            <person name="Wolf Y.I."/>
            <person name="Koonin E.V."/>
            <person name="Ettema T.J."/>
        </authorList>
    </citation>
    <scope>NUCLEOTIDE SEQUENCE</scope>
</reference>
<sequence>MSSGSSIKDMTVKEMKEEAKRRGLAKYSALRRDELIDLLKDKGKGPAKKESASKAPGKIYVTDTNTKKKYELRPSRRDNSPKVDGEDKWFARSGLGPLIQGEDASQYIVSYFDNPAGLEVALKWIVQSCKKAYMGKAIVLKLYHQPENMLDNGKYFIRYGNEKIEFGEKLINETRLEMKVGKELISDGEELIIRGEELIEEAGNQFLTDSGKVPKITNLDKGKRFRISLVGLDLQGVGHWGGCIYDRDKKTVSFYDSMQECRDSKFLSDYSFFFETYLKYAFPPGTTVEIQGCGVCNINPIRSKDRQPSGGFTPYLEEYARDEGGGYDKKIDWKNVKELDLTKKDKDFLSIYDFDSQHHFCFMESLLFVSEILARECSHKIFSSNKPALFQTKRFIWALVHSIPKELYKENKIVMFKTPTDKTYFDEYFRYVFDPDTNQPRCIIRCEDFDGTQAPFADIVGVLKFAYS</sequence>
<accession>A0A481YSE6</accession>
<feature type="region of interest" description="Disordered" evidence="1">
    <location>
        <begin position="1"/>
        <end position="24"/>
    </location>
</feature>
<dbReference type="EMBL" id="MK500328">
    <property type="protein sequence ID" value="QBK85890.1"/>
    <property type="molecule type" value="Genomic_DNA"/>
</dbReference>
<evidence type="ECO:0000313" key="2">
    <source>
        <dbReference type="EMBL" id="QBK85890.1"/>
    </source>
</evidence>
<evidence type="ECO:0000256" key="1">
    <source>
        <dbReference type="SAM" id="MobiDB-lite"/>
    </source>
</evidence>
<feature type="compositionally biased region" description="Basic and acidic residues" evidence="1">
    <location>
        <begin position="10"/>
        <end position="21"/>
    </location>
</feature>
<proteinExistence type="predicted"/>